<evidence type="ECO:0000313" key="1">
    <source>
        <dbReference type="EMBL" id="JAD38293.1"/>
    </source>
</evidence>
<organism evidence="1">
    <name type="scientific">Arundo donax</name>
    <name type="common">Giant reed</name>
    <name type="synonym">Donax arundinaceus</name>
    <dbReference type="NCBI Taxonomy" id="35708"/>
    <lineage>
        <taxon>Eukaryota</taxon>
        <taxon>Viridiplantae</taxon>
        <taxon>Streptophyta</taxon>
        <taxon>Embryophyta</taxon>
        <taxon>Tracheophyta</taxon>
        <taxon>Spermatophyta</taxon>
        <taxon>Magnoliopsida</taxon>
        <taxon>Liliopsida</taxon>
        <taxon>Poales</taxon>
        <taxon>Poaceae</taxon>
        <taxon>PACMAD clade</taxon>
        <taxon>Arundinoideae</taxon>
        <taxon>Arundineae</taxon>
        <taxon>Arundo</taxon>
    </lineage>
</organism>
<sequence>MRTFSRHLIEFPCPPKYFIFPRFLQLLFHSCAFHRV</sequence>
<accession>A0A0A8ZKT1</accession>
<dbReference type="EMBL" id="GBRH01259602">
    <property type="protein sequence ID" value="JAD38293.1"/>
    <property type="molecule type" value="Transcribed_RNA"/>
</dbReference>
<proteinExistence type="predicted"/>
<name>A0A0A8ZKT1_ARUDO</name>
<reference evidence="1" key="1">
    <citation type="submission" date="2014-09" db="EMBL/GenBank/DDBJ databases">
        <authorList>
            <person name="Magalhaes I.L.F."/>
            <person name="Oliveira U."/>
            <person name="Santos F.R."/>
            <person name="Vidigal T.H.D.A."/>
            <person name="Brescovit A.D."/>
            <person name="Santos A.J."/>
        </authorList>
    </citation>
    <scope>NUCLEOTIDE SEQUENCE</scope>
    <source>
        <tissue evidence="1">Shoot tissue taken approximately 20 cm above the soil surface</tissue>
    </source>
</reference>
<protein>
    <submittedName>
        <fullName evidence="1">Uncharacterized protein</fullName>
    </submittedName>
</protein>
<reference evidence="1" key="2">
    <citation type="journal article" date="2015" name="Data Brief">
        <title>Shoot transcriptome of the giant reed, Arundo donax.</title>
        <authorList>
            <person name="Barrero R.A."/>
            <person name="Guerrero F.D."/>
            <person name="Moolhuijzen P."/>
            <person name="Goolsby J.A."/>
            <person name="Tidwell J."/>
            <person name="Bellgard S.E."/>
            <person name="Bellgard M.I."/>
        </authorList>
    </citation>
    <scope>NUCLEOTIDE SEQUENCE</scope>
    <source>
        <tissue evidence="1">Shoot tissue taken approximately 20 cm above the soil surface</tissue>
    </source>
</reference>
<dbReference type="AlphaFoldDB" id="A0A0A8ZKT1"/>